<comment type="caution">
    <text evidence="1">The sequence shown here is derived from an EMBL/GenBank/DDBJ whole genome shotgun (WGS) entry which is preliminary data.</text>
</comment>
<evidence type="ECO:0000313" key="2">
    <source>
        <dbReference type="Proteomes" id="UP000692954"/>
    </source>
</evidence>
<sequence>MGSNCSQIVLENNVVKQEQKYEINNLIQNETTYIPTFSTKLKLNVKIDKVLQPYITTERNQQESQQQNQQISKKYFDKKMTINKSYNPGINILSDLCPYEVASIPQKKQKKQKNVEELDQDYDQMCQNDLDQFKFQQPAVMKYIDKRSQQYYKITTFEQRNLRK</sequence>
<keyword evidence="2" id="KW-1185">Reference proteome</keyword>
<dbReference type="EMBL" id="CAJJDN010000020">
    <property type="protein sequence ID" value="CAD8065611.1"/>
    <property type="molecule type" value="Genomic_DNA"/>
</dbReference>
<proteinExistence type="predicted"/>
<protein>
    <submittedName>
        <fullName evidence="1">Uncharacterized protein</fullName>
    </submittedName>
</protein>
<gene>
    <name evidence="1" type="ORF">PSON_ATCC_30995.1.T0200317</name>
</gene>
<dbReference type="Proteomes" id="UP000692954">
    <property type="component" value="Unassembled WGS sequence"/>
</dbReference>
<evidence type="ECO:0000313" key="1">
    <source>
        <dbReference type="EMBL" id="CAD8065611.1"/>
    </source>
</evidence>
<accession>A0A8S1LGM9</accession>
<dbReference type="AlphaFoldDB" id="A0A8S1LGM9"/>
<reference evidence="1" key="1">
    <citation type="submission" date="2021-01" db="EMBL/GenBank/DDBJ databases">
        <authorList>
            <consortium name="Genoscope - CEA"/>
            <person name="William W."/>
        </authorList>
    </citation>
    <scope>NUCLEOTIDE SEQUENCE</scope>
</reference>
<name>A0A8S1LGM9_9CILI</name>
<organism evidence="1 2">
    <name type="scientific">Paramecium sonneborni</name>
    <dbReference type="NCBI Taxonomy" id="65129"/>
    <lineage>
        <taxon>Eukaryota</taxon>
        <taxon>Sar</taxon>
        <taxon>Alveolata</taxon>
        <taxon>Ciliophora</taxon>
        <taxon>Intramacronucleata</taxon>
        <taxon>Oligohymenophorea</taxon>
        <taxon>Peniculida</taxon>
        <taxon>Parameciidae</taxon>
        <taxon>Paramecium</taxon>
    </lineage>
</organism>